<comment type="subcellular location">
    <subcellularLocation>
        <location evidence="2 12 14">Cytoplasm</location>
    </subcellularLocation>
</comment>
<dbReference type="EC" id="5.3.1.16" evidence="5 12"/>
<protein>
    <recommendedName>
        <fullName evidence="6 12">1-(5-phosphoribosyl)-5-[(5-phosphoribosylamino)methylideneamino] imidazole-4-carboxamide isomerase</fullName>
        <ecNumber evidence="5 12">5.3.1.16</ecNumber>
    </recommendedName>
    <alternativeName>
        <fullName evidence="11 12">Phosphoribosylformimino-5-aminoimidazole carboxamide ribotide isomerase</fullName>
    </alternativeName>
</protein>
<dbReference type="HAMAP" id="MF_01014">
    <property type="entry name" value="HisA"/>
    <property type="match status" value="1"/>
</dbReference>
<reference evidence="15 16" key="1">
    <citation type="journal article" date="2015" name="Genome Announc.">
        <title>Expanding the biotechnology potential of lactobacilli through comparative genomics of 213 strains and associated genera.</title>
        <authorList>
            <person name="Sun Z."/>
            <person name="Harris H.M."/>
            <person name="McCann A."/>
            <person name="Guo C."/>
            <person name="Argimon S."/>
            <person name="Zhang W."/>
            <person name="Yang X."/>
            <person name="Jeffery I.B."/>
            <person name="Cooney J.C."/>
            <person name="Kagawa T.F."/>
            <person name="Liu W."/>
            <person name="Song Y."/>
            <person name="Salvetti E."/>
            <person name="Wrobel A."/>
            <person name="Rasinkangas P."/>
            <person name="Parkhill J."/>
            <person name="Rea M.C."/>
            <person name="O'Sullivan O."/>
            <person name="Ritari J."/>
            <person name="Douillard F.P."/>
            <person name="Paul Ross R."/>
            <person name="Yang R."/>
            <person name="Briner A.E."/>
            <person name="Felis G.E."/>
            <person name="de Vos W.M."/>
            <person name="Barrangou R."/>
            <person name="Klaenhammer T.R."/>
            <person name="Caufield P.W."/>
            <person name="Cui Y."/>
            <person name="Zhang H."/>
            <person name="O'Toole P.W."/>
        </authorList>
    </citation>
    <scope>NUCLEOTIDE SEQUENCE [LARGE SCALE GENOMIC DNA]</scope>
    <source>
        <strain evidence="15 16">LMG 26013</strain>
    </source>
</reference>
<dbReference type="AlphaFoldDB" id="A0A0R2M087"/>
<dbReference type="Gene3D" id="3.20.20.70">
    <property type="entry name" value="Aldolase class I"/>
    <property type="match status" value="1"/>
</dbReference>
<evidence type="ECO:0000256" key="5">
    <source>
        <dbReference type="ARBA" id="ARBA00012550"/>
    </source>
</evidence>
<dbReference type="PANTHER" id="PTHR43090">
    <property type="entry name" value="1-(5-PHOSPHORIBOSYL)-5-[(5-PHOSPHORIBOSYLAMINO)METHYLIDENEAMINO] IMIDAZOLE-4-CARBOXAMIDE ISOMERASE"/>
    <property type="match status" value="1"/>
</dbReference>
<dbReference type="GO" id="GO:0000162">
    <property type="term" value="P:L-tryptophan biosynthetic process"/>
    <property type="evidence" value="ECO:0007669"/>
    <property type="project" value="TreeGrafter"/>
</dbReference>
<dbReference type="InterPro" id="IPR044524">
    <property type="entry name" value="Isoase_HisA-like"/>
</dbReference>
<dbReference type="UniPathway" id="UPA00031">
    <property type="reaction ID" value="UER00009"/>
</dbReference>
<dbReference type="FunFam" id="3.20.20.70:FF:000009">
    <property type="entry name" value="1-(5-phosphoribosyl)-5-[(5-phosphoribosylamino)methylideneamino] imidazole-4-carboxamide isomerase"/>
    <property type="match status" value="1"/>
</dbReference>
<evidence type="ECO:0000256" key="10">
    <source>
        <dbReference type="ARBA" id="ARBA00023235"/>
    </source>
</evidence>
<keyword evidence="9 12" id="KW-0368">Histidine biosynthesis</keyword>
<keyword evidence="10 12" id="KW-0413">Isomerase</keyword>
<dbReference type="RefSeq" id="WP_057707897.1">
    <property type="nucleotide sequence ID" value="NZ_JQCL01000103.1"/>
</dbReference>
<accession>A0A0R2M087</accession>
<evidence type="ECO:0000256" key="2">
    <source>
        <dbReference type="ARBA" id="ARBA00004496"/>
    </source>
</evidence>
<dbReference type="NCBIfam" id="TIGR00007">
    <property type="entry name" value="1-(5-phosphoribosyl)-5-[(5-phosphoribosylamino)methylideneamino]imidazole-4-carboxamide isomerase"/>
    <property type="match status" value="1"/>
</dbReference>
<feature type="active site" description="Proton acceptor" evidence="12">
    <location>
        <position position="7"/>
    </location>
</feature>
<evidence type="ECO:0000313" key="15">
    <source>
        <dbReference type="EMBL" id="KRO07598.1"/>
    </source>
</evidence>
<name>A0A0R2M087_9LACO</name>
<dbReference type="CDD" id="cd04732">
    <property type="entry name" value="HisA"/>
    <property type="match status" value="1"/>
</dbReference>
<feature type="active site" description="Proton donor" evidence="12">
    <location>
        <position position="129"/>
    </location>
</feature>
<comment type="caution">
    <text evidence="15">The sequence shown here is derived from an EMBL/GenBank/DDBJ whole genome shotgun (WGS) entry which is preliminary data.</text>
</comment>
<evidence type="ECO:0000256" key="8">
    <source>
        <dbReference type="ARBA" id="ARBA00022605"/>
    </source>
</evidence>
<dbReference type="GO" id="GO:0000105">
    <property type="term" value="P:L-histidine biosynthetic process"/>
    <property type="evidence" value="ECO:0007669"/>
    <property type="project" value="UniProtKB-UniRule"/>
</dbReference>
<evidence type="ECO:0000256" key="3">
    <source>
        <dbReference type="ARBA" id="ARBA00005133"/>
    </source>
</evidence>
<dbReference type="GO" id="GO:0005737">
    <property type="term" value="C:cytoplasm"/>
    <property type="evidence" value="ECO:0007669"/>
    <property type="project" value="UniProtKB-SubCell"/>
</dbReference>
<evidence type="ECO:0000256" key="4">
    <source>
        <dbReference type="ARBA" id="ARBA00009667"/>
    </source>
</evidence>
<comment type="similarity">
    <text evidence="4 12 13">Belongs to the HisA/HisF family.</text>
</comment>
<dbReference type="OrthoDB" id="9807749at2"/>
<dbReference type="Pfam" id="PF00977">
    <property type="entry name" value="His_biosynth"/>
    <property type="match status" value="1"/>
</dbReference>
<dbReference type="InterPro" id="IPR023016">
    <property type="entry name" value="HisA/PriA"/>
</dbReference>
<comment type="pathway">
    <text evidence="3 12 14">Amino-acid biosynthesis; L-histidine biosynthesis; L-histidine from 5-phospho-alpha-D-ribose 1-diphosphate: step 4/9.</text>
</comment>
<evidence type="ECO:0000256" key="12">
    <source>
        <dbReference type="HAMAP-Rule" id="MF_01014"/>
    </source>
</evidence>
<organism evidence="15 16">
    <name type="scientific">Lactiplantibacillus xiangfangensis</name>
    <dbReference type="NCBI Taxonomy" id="942150"/>
    <lineage>
        <taxon>Bacteria</taxon>
        <taxon>Bacillati</taxon>
        <taxon>Bacillota</taxon>
        <taxon>Bacilli</taxon>
        <taxon>Lactobacillales</taxon>
        <taxon>Lactobacillaceae</taxon>
        <taxon>Lactiplantibacillus</taxon>
    </lineage>
</organism>
<dbReference type="SUPFAM" id="SSF51366">
    <property type="entry name" value="Ribulose-phoshate binding barrel"/>
    <property type="match status" value="1"/>
</dbReference>
<evidence type="ECO:0000256" key="13">
    <source>
        <dbReference type="RuleBase" id="RU003657"/>
    </source>
</evidence>
<dbReference type="PANTHER" id="PTHR43090:SF2">
    <property type="entry name" value="1-(5-PHOSPHORIBOSYL)-5-[(5-PHOSPHORIBOSYLAMINO)METHYLIDENEAMINO] IMIDAZOLE-4-CARBOXAMIDE ISOMERASE"/>
    <property type="match status" value="1"/>
</dbReference>
<dbReference type="EMBL" id="JQCL01000103">
    <property type="protein sequence ID" value="KRO07598.1"/>
    <property type="molecule type" value="Genomic_DNA"/>
</dbReference>
<keyword evidence="8 12" id="KW-0028">Amino-acid biosynthesis</keyword>
<comment type="catalytic activity">
    <reaction evidence="1 12 14">
        <text>1-(5-phospho-beta-D-ribosyl)-5-[(5-phospho-beta-D-ribosylamino)methylideneamino]imidazole-4-carboxamide = 5-[(5-phospho-1-deoxy-D-ribulos-1-ylimino)methylamino]-1-(5-phospho-beta-D-ribosyl)imidazole-4-carboxamide</text>
        <dbReference type="Rhea" id="RHEA:15469"/>
        <dbReference type="ChEBI" id="CHEBI:58435"/>
        <dbReference type="ChEBI" id="CHEBI:58525"/>
        <dbReference type="EC" id="5.3.1.16"/>
    </reaction>
</comment>
<dbReference type="InterPro" id="IPR013785">
    <property type="entry name" value="Aldolase_TIM"/>
</dbReference>
<evidence type="ECO:0000256" key="7">
    <source>
        <dbReference type="ARBA" id="ARBA00022490"/>
    </source>
</evidence>
<keyword evidence="7 12" id="KW-0963">Cytoplasm</keyword>
<dbReference type="InterPro" id="IPR006062">
    <property type="entry name" value="His_biosynth"/>
</dbReference>
<dbReference type="InterPro" id="IPR006063">
    <property type="entry name" value="HisA_bact_arch"/>
</dbReference>
<evidence type="ECO:0000256" key="6">
    <source>
        <dbReference type="ARBA" id="ARBA00018464"/>
    </source>
</evidence>
<sequence length="238" mass="25460">MIFPAIDLKAGQSVRLYQGDFDQTTVVNADPVAQARTVNAAGLQQLHVVDLDGAKDGQPQNYATIAAIRKAFTGLMELGGGIRSFELAQRYLTLGIDRLILGSVALTQPALVKRLLAEYGPERIVIGIDGQDGYVAINGWFEQSQTKMSQLMRDMVQAGARHFIVTDVARDGTLRGPNIGLYLQLKEKCPEANLIASGGVRNLSDVQLLQASGFQDVIIGKALAAGKVTLPALAEVDG</sequence>
<dbReference type="STRING" id="942150.IV64_GL001533"/>
<evidence type="ECO:0000256" key="14">
    <source>
        <dbReference type="RuleBase" id="RU003658"/>
    </source>
</evidence>
<dbReference type="PATRIC" id="fig|942150.3.peg.1583"/>
<proteinExistence type="inferred from homology"/>
<dbReference type="GO" id="GO:0003949">
    <property type="term" value="F:1-(5-phosphoribosyl)-5-[(5-phosphoribosylamino)methylideneamino]imidazole-4-carboxamide isomerase activity"/>
    <property type="evidence" value="ECO:0007669"/>
    <property type="project" value="UniProtKB-UniRule"/>
</dbReference>
<keyword evidence="16" id="KW-1185">Reference proteome</keyword>
<evidence type="ECO:0000313" key="16">
    <source>
        <dbReference type="Proteomes" id="UP000051783"/>
    </source>
</evidence>
<evidence type="ECO:0000256" key="9">
    <source>
        <dbReference type="ARBA" id="ARBA00023102"/>
    </source>
</evidence>
<evidence type="ECO:0000256" key="1">
    <source>
        <dbReference type="ARBA" id="ARBA00000901"/>
    </source>
</evidence>
<gene>
    <name evidence="12" type="primary">hisA</name>
    <name evidence="15" type="ORF">IV64_GL001533</name>
</gene>
<dbReference type="InterPro" id="IPR011060">
    <property type="entry name" value="RibuloseP-bd_barrel"/>
</dbReference>
<dbReference type="Proteomes" id="UP000051783">
    <property type="component" value="Unassembled WGS sequence"/>
</dbReference>
<evidence type="ECO:0000256" key="11">
    <source>
        <dbReference type="ARBA" id="ARBA00030547"/>
    </source>
</evidence>